<organism evidence="1 2">
    <name type="scientific">Biostraticola tofi</name>
    <dbReference type="NCBI Taxonomy" id="466109"/>
    <lineage>
        <taxon>Bacteria</taxon>
        <taxon>Pseudomonadati</taxon>
        <taxon>Pseudomonadota</taxon>
        <taxon>Gammaproteobacteria</taxon>
        <taxon>Enterobacterales</taxon>
        <taxon>Bruguierivoracaceae</taxon>
        <taxon>Biostraticola</taxon>
    </lineage>
</organism>
<evidence type="ECO:0008006" key="3">
    <source>
        <dbReference type="Google" id="ProtNLM"/>
    </source>
</evidence>
<proteinExistence type="predicted"/>
<sequence>MLRGKWLSNSEISDPYRRSNEVFELVNHKLNNSTKLWADKLK</sequence>
<accession>A0A4R3Z4U7</accession>
<dbReference type="Proteomes" id="UP000295719">
    <property type="component" value="Unassembled WGS sequence"/>
</dbReference>
<keyword evidence="2" id="KW-1185">Reference proteome</keyword>
<reference evidence="1 2" key="1">
    <citation type="submission" date="2019-03" db="EMBL/GenBank/DDBJ databases">
        <title>Genomic Encyclopedia of Type Strains, Phase IV (KMG-IV): sequencing the most valuable type-strain genomes for metagenomic binning, comparative biology and taxonomic classification.</title>
        <authorList>
            <person name="Goeker M."/>
        </authorList>
    </citation>
    <scope>NUCLEOTIDE SEQUENCE [LARGE SCALE GENOMIC DNA]</scope>
    <source>
        <strain evidence="1 2">DSM 19580</strain>
    </source>
</reference>
<dbReference type="EMBL" id="SMCR01000001">
    <property type="protein sequence ID" value="TCW00213.1"/>
    <property type="molecule type" value="Genomic_DNA"/>
</dbReference>
<protein>
    <recommendedName>
        <fullName evidence="3">Protein-tyrosine-phosphatase</fullName>
    </recommendedName>
</protein>
<evidence type="ECO:0000313" key="2">
    <source>
        <dbReference type="Proteomes" id="UP000295719"/>
    </source>
</evidence>
<comment type="caution">
    <text evidence="1">The sequence shown here is derived from an EMBL/GenBank/DDBJ whole genome shotgun (WGS) entry which is preliminary data.</text>
</comment>
<gene>
    <name evidence="1" type="ORF">EDC52_101561</name>
</gene>
<name>A0A4R3Z4U7_9GAMM</name>
<evidence type="ECO:0000313" key="1">
    <source>
        <dbReference type="EMBL" id="TCW00213.1"/>
    </source>
</evidence>
<dbReference type="AlphaFoldDB" id="A0A4R3Z4U7"/>